<dbReference type="OrthoDB" id="5521692at2"/>
<organism evidence="1 2">
    <name type="scientific">Corallococcus sicarius</name>
    <dbReference type="NCBI Taxonomy" id="2316726"/>
    <lineage>
        <taxon>Bacteria</taxon>
        <taxon>Pseudomonadati</taxon>
        <taxon>Myxococcota</taxon>
        <taxon>Myxococcia</taxon>
        <taxon>Myxococcales</taxon>
        <taxon>Cystobacterineae</taxon>
        <taxon>Myxococcaceae</taxon>
        <taxon>Corallococcus</taxon>
    </lineage>
</organism>
<gene>
    <name evidence="1" type="ORF">D7X12_39020</name>
</gene>
<keyword evidence="2" id="KW-1185">Reference proteome</keyword>
<sequence length="185" mass="20800">MSLSASTLLGIVQDYWPSREDERQEPGPEAHRLQSLWNQKLQERQSWDVLLDQMEAAFPHDTVADITATLDACFRCAVYPKNAPGAPASRWVTVGCASIIAPVFTMFRLQFEYGTERIFRQLDREPPLTTEPGRTLSRLMESNLGASLLPPAIASVPVPLFVHRKEPFEATLFDALFTSTPERIP</sequence>
<evidence type="ECO:0000313" key="2">
    <source>
        <dbReference type="Proteomes" id="UP000273405"/>
    </source>
</evidence>
<reference evidence="2" key="1">
    <citation type="submission" date="2018-09" db="EMBL/GenBank/DDBJ databases">
        <authorList>
            <person name="Livingstone P.G."/>
            <person name="Whitworth D.E."/>
        </authorList>
    </citation>
    <scope>NUCLEOTIDE SEQUENCE [LARGE SCALE GENOMIC DNA]</scope>
    <source>
        <strain evidence="2">CA040B</strain>
    </source>
</reference>
<dbReference type="RefSeq" id="WP_120630233.1">
    <property type="nucleotide sequence ID" value="NZ_RAWG01000474.1"/>
</dbReference>
<accession>A0A3A8MP75</accession>
<evidence type="ECO:0000313" key="1">
    <source>
        <dbReference type="EMBL" id="RKH30515.1"/>
    </source>
</evidence>
<proteinExistence type="predicted"/>
<dbReference type="Proteomes" id="UP000273405">
    <property type="component" value="Unassembled WGS sequence"/>
</dbReference>
<protein>
    <submittedName>
        <fullName evidence="1">Uncharacterized protein</fullName>
    </submittedName>
</protein>
<name>A0A3A8MP75_9BACT</name>
<dbReference type="AlphaFoldDB" id="A0A3A8MP75"/>
<comment type="caution">
    <text evidence="1">The sequence shown here is derived from an EMBL/GenBank/DDBJ whole genome shotgun (WGS) entry which is preliminary data.</text>
</comment>
<dbReference type="EMBL" id="RAWG01000474">
    <property type="protein sequence ID" value="RKH30515.1"/>
    <property type="molecule type" value="Genomic_DNA"/>
</dbReference>